<evidence type="ECO:0000313" key="2">
    <source>
        <dbReference type="EMBL" id="GGP36570.1"/>
    </source>
</evidence>
<dbReference type="Proteomes" id="UP000639606">
    <property type="component" value="Unassembled WGS sequence"/>
</dbReference>
<dbReference type="EMBL" id="BMRG01000001">
    <property type="protein sequence ID" value="GGP36570.1"/>
    <property type="molecule type" value="Genomic_DNA"/>
</dbReference>
<dbReference type="RefSeq" id="WP_189221334.1">
    <property type="nucleotide sequence ID" value="NZ_BMRG01000001.1"/>
</dbReference>
<keyword evidence="1" id="KW-0732">Signal</keyword>
<gene>
    <name evidence="2" type="ORF">GCM10010185_04620</name>
</gene>
<feature type="signal peptide" evidence="1">
    <location>
        <begin position="1"/>
        <end position="28"/>
    </location>
</feature>
<accession>A0A918AJZ6</accession>
<organism evidence="2 3">
    <name type="scientific">Saccharothrix coeruleofusca</name>
    <dbReference type="NCBI Taxonomy" id="33919"/>
    <lineage>
        <taxon>Bacteria</taxon>
        <taxon>Bacillati</taxon>
        <taxon>Actinomycetota</taxon>
        <taxon>Actinomycetes</taxon>
        <taxon>Pseudonocardiales</taxon>
        <taxon>Pseudonocardiaceae</taxon>
        <taxon>Saccharothrix</taxon>
    </lineage>
</organism>
<name>A0A918AJZ6_9PSEU</name>
<sequence length="92" mass="10051">MIRHTRVHRIRRSVHALALALLPITGCAAEDGYRPPDAGPVPAEPVGRWNGGSNELGRWHYEFSDNGAPITSTWSARGGLLSLDGYSYVPVR</sequence>
<keyword evidence="3" id="KW-1185">Reference proteome</keyword>
<reference evidence="2" key="1">
    <citation type="journal article" date="2014" name="Int. J. Syst. Evol. Microbiol.">
        <title>Complete genome sequence of Corynebacterium casei LMG S-19264T (=DSM 44701T), isolated from a smear-ripened cheese.</title>
        <authorList>
            <consortium name="US DOE Joint Genome Institute (JGI-PGF)"/>
            <person name="Walter F."/>
            <person name="Albersmeier A."/>
            <person name="Kalinowski J."/>
            <person name="Ruckert C."/>
        </authorList>
    </citation>
    <scope>NUCLEOTIDE SEQUENCE</scope>
    <source>
        <strain evidence="2">JCM 3313</strain>
    </source>
</reference>
<feature type="chain" id="PRO_5038100922" description="YD repeat-containing protein" evidence="1">
    <location>
        <begin position="29"/>
        <end position="92"/>
    </location>
</feature>
<evidence type="ECO:0000313" key="3">
    <source>
        <dbReference type="Proteomes" id="UP000639606"/>
    </source>
</evidence>
<comment type="caution">
    <text evidence="2">The sequence shown here is derived from an EMBL/GenBank/DDBJ whole genome shotgun (WGS) entry which is preliminary data.</text>
</comment>
<proteinExistence type="predicted"/>
<dbReference type="AlphaFoldDB" id="A0A918AJZ6"/>
<protein>
    <recommendedName>
        <fullName evidence="4">YD repeat-containing protein</fullName>
    </recommendedName>
</protein>
<evidence type="ECO:0008006" key="4">
    <source>
        <dbReference type="Google" id="ProtNLM"/>
    </source>
</evidence>
<reference evidence="2" key="2">
    <citation type="submission" date="2020-09" db="EMBL/GenBank/DDBJ databases">
        <authorList>
            <person name="Sun Q."/>
            <person name="Ohkuma M."/>
        </authorList>
    </citation>
    <scope>NUCLEOTIDE SEQUENCE</scope>
    <source>
        <strain evidence="2">JCM 3313</strain>
    </source>
</reference>
<evidence type="ECO:0000256" key="1">
    <source>
        <dbReference type="SAM" id="SignalP"/>
    </source>
</evidence>